<dbReference type="RefSeq" id="WP_238282110.1">
    <property type="nucleotide sequence ID" value="NZ_BPQL01000153.1"/>
</dbReference>
<keyword evidence="1" id="KW-0812">Transmembrane</keyword>
<evidence type="ECO:0000256" key="1">
    <source>
        <dbReference type="SAM" id="Phobius"/>
    </source>
</evidence>
<keyword evidence="1" id="KW-1133">Transmembrane helix</keyword>
<evidence type="ECO:0000313" key="3">
    <source>
        <dbReference type="EMBL" id="MET3695051.1"/>
    </source>
</evidence>
<sequence length="189" mass="19823">MRIPLQHLRNADGIAAVEFALVAPFLILLLMGTVEFPRAYGISQGLEKAARTMADLISRGSLNSVDDVYAAGAAVTFPYDTSAARIVLTAVGVYAKGQGLVARVCSTAARNDTAPAVDSELGDPIPSEAKAGARYVTAKVTYRYLPVFGIFPGLDQLTFTKTVSWPVRSTGANSLAETVLPGGKACKAT</sequence>
<evidence type="ECO:0000259" key="2">
    <source>
        <dbReference type="Pfam" id="PF07811"/>
    </source>
</evidence>
<keyword evidence="1" id="KW-0472">Membrane</keyword>
<comment type="caution">
    <text evidence="3">The sequence shown here is derived from an EMBL/GenBank/DDBJ whole genome shotgun (WGS) entry which is preliminary data.</text>
</comment>
<proteinExistence type="predicted"/>
<feature type="domain" description="TadE-like" evidence="2">
    <location>
        <begin position="13"/>
        <end position="54"/>
    </location>
</feature>
<dbReference type="Pfam" id="PF07811">
    <property type="entry name" value="TadE"/>
    <property type="match status" value="1"/>
</dbReference>
<dbReference type="Proteomes" id="UP001549145">
    <property type="component" value="Unassembled WGS sequence"/>
</dbReference>
<protein>
    <submittedName>
        <fullName evidence="3">Flp pilus assembly protein TadG</fullName>
    </submittedName>
</protein>
<reference evidence="3 4" key="1">
    <citation type="submission" date="2024-06" db="EMBL/GenBank/DDBJ databases">
        <title>Genomic Encyclopedia of Type Strains, Phase IV (KMG-IV): sequencing the most valuable type-strain genomes for metagenomic binning, comparative biology and taxonomic classification.</title>
        <authorList>
            <person name="Goeker M."/>
        </authorList>
    </citation>
    <scope>NUCLEOTIDE SEQUENCE [LARGE SCALE GENOMIC DNA]</scope>
    <source>
        <strain evidence="3 4">DSM 21331</strain>
    </source>
</reference>
<name>A0ABV2LB32_9HYPH</name>
<gene>
    <name evidence="3" type="ORF">ABID43_004616</name>
</gene>
<dbReference type="EMBL" id="JBEPMM010000021">
    <property type="protein sequence ID" value="MET3695051.1"/>
    <property type="molecule type" value="Genomic_DNA"/>
</dbReference>
<keyword evidence="4" id="KW-1185">Reference proteome</keyword>
<accession>A0ABV2LB32</accession>
<dbReference type="InterPro" id="IPR012495">
    <property type="entry name" value="TadE-like_dom"/>
</dbReference>
<evidence type="ECO:0000313" key="4">
    <source>
        <dbReference type="Proteomes" id="UP001549145"/>
    </source>
</evidence>
<feature type="transmembrane region" description="Helical" evidence="1">
    <location>
        <begin position="12"/>
        <end position="34"/>
    </location>
</feature>
<organism evidence="3 4">
    <name type="scientific">Methylobacterium goesingense</name>
    <dbReference type="NCBI Taxonomy" id="243690"/>
    <lineage>
        <taxon>Bacteria</taxon>
        <taxon>Pseudomonadati</taxon>
        <taxon>Pseudomonadota</taxon>
        <taxon>Alphaproteobacteria</taxon>
        <taxon>Hyphomicrobiales</taxon>
        <taxon>Methylobacteriaceae</taxon>
        <taxon>Methylobacterium</taxon>
    </lineage>
</organism>